<evidence type="ECO:0000256" key="1">
    <source>
        <dbReference type="SAM" id="MobiDB-lite"/>
    </source>
</evidence>
<accession>A0ABQ0MCP2</accession>
<name>A0ABQ0MCP2_MYCCL</name>
<evidence type="ECO:0000313" key="3">
    <source>
        <dbReference type="Proteomes" id="UP000815677"/>
    </source>
</evidence>
<evidence type="ECO:0000313" key="2">
    <source>
        <dbReference type="EMBL" id="GAT61116.1"/>
    </source>
</evidence>
<sequence length="113" mass="12130">MTHSATLLCCCNGLKEKVHRDLCPIDHVDVAVASSLLYPGSDNLDVGLRQAAHLRICASKGNDGPSEVDADNVDEEGQAALEVDGHLNPPQRVARQSGPPQLDREHLSMDLIP</sequence>
<reference evidence="2" key="1">
    <citation type="submission" date="2014-09" db="EMBL/GenBank/DDBJ databases">
        <title>Genome sequence of the luminous mushroom Mycena chlorophos for searching fungal bioluminescence genes.</title>
        <authorList>
            <person name="Tanaka Y."/>
            <person name="Kasuga D."/>
            <person name="Oba Y."/>
            <person name="Hase S."/>
            <person name="Sato K."/>
            <person name="Oba Y."/>
            <person name="Sakakibara Y."/>
        </authorList>
    </citation>
    <scope>NUCLEOTIDE SEQUENCE</scope>
</reference>
<proteinExistence type="predicted"/>
<protein>
    <submittedName>
        <fullName evidence="2">Uncharacterized protein</fullName>
    </submittedName>
</protein>
<organism evidence="2 3">
    <name type="scientific">Mycena chlorophos</name>
    <name type="common">Agaric fungus</name>
    <name type="synonym">Agaricus chlorophos</name>
    <dbReference type="NCBI Taxonomy" id="658473"/>
    <lineage>
        <taxon>Eukaryota</taxon>
        <taxon>Fungi</taxon>
        <taxon>Dikarya</taxon>
        <taxon>Basidiomycota</taxon>
        <taxon>Agaricomycotina</taxon>
        <taxon>Agaricomycetes</taxon>
        <taxon>Agaricomycetidae</taxon>
        <taxon>Agaricales</taxon>
        <taxon>Marasmiineae</taxon>
        <taxon>Mycenaceae</taxon>
        <taxon>Mycena</taxon>
    </lineage>
</organism>
<feature type="compositionally biased region" description="Basic and acidic residues" evidence="1">
    <location>
        <begin position="102"/>
        <end position="113"/>
    </location>
</feature>
<gene>
    <name evidence="2" type="ORF">MCHLO_17172</name>
</gene>
<keyword evidence="3" id="KW-1185">Reference proteome</keyword>
<dbReference type="EMBL" id="DF849975">
    <property type="protein sequence ID" value="GAT61116.1"/>
    <property type="molecule type" value="Genomic_DNA"/>
</dbReference>
<feature type="region of interest" description="Disordered" evidence="1">
    <location>
        <begin position="82"/>
        <end position="113"/>
    </location>
</feature>
<dbReference type="Proteomes" id="UP000815677">
    <property type="component" value="Unassembled WGS sequence"/>
</dbReference>